<dbReference type="Proteomes" id="UP000008139">
    <property type="component" value="Chromosome"/>
</dbReference>
<dbReference type="EMBL" id="CP002606">
    <property type="protein sequence ID" value="AEA33816.1"/>
    <property type="molecule type" value="Genomic_DNA"/>
</dbReference>
<keyword evidence="1" id="KW-0812">Transmembrane</keyword>
<sequence length="87" mass="10228">MNDRKKRREKAKFYLELYDATTIGFSVVLSILFGGALGYWLDRKFHSSYHWLFFLFLAFGIIAGFKNMFYGIKKINKGSNEDNNKKT</sequence>
<name>F2LVN2_HIPMA</name>
<gene>
    <name evidence="2" type="ordered locus">Hipma_0846</name>
</gene>
<dbReference type="InterPro" id="IPR032820">
    <property type="entry name" value="ATPase_put"/>
</dbReference>
<dbReference type="eggNOG" id="COG5336">
    <property type="taxonomic scope" value="Bacteria"/>
</dbReference>
<reference evidence="2 3" key="1">
    <citation type="journal article" date="2011" name="Stand. Genomic Sci.">
        <title>Complete genome sequence of the thermophilic sulfur-reducer Hippea maritima type strain (MH(2)).</title>
        <authorList>
            <person name="Huntemann M."/>
            <person name="Lu M."/>
            <person name="Nolan M."/>
            <person name="Lapidus A."/>
            <person name="Lucas S."/>
            <person name="Hammon N."/>
            <person name="Deshpande S."/>
            <person name="Cheng J.F."/>
            <person name="Tapia R."/>
            <person name="Han C."/>
            <person name="Goodwin L."/>
            <person name="Pitluck S."/>
            <person name="Liolios K."/>
            <person name="Pagani I."/>
            <person name="Ivanova N."/>
            <person name="Ovchinikova G."/>
            <person name="Pati A."/>
            <person name="Chen A."/>
            <person name="Palaniappan K."/>
            <person name="Land M."/>
            <person name="Hauser L."/>
            <person name="Jeffries C.D."/>
            <person name="Detter J.C."/>
            <person name="Brambilla E.M."/>
            <person name="Rohde M."/>
            <person name="Spring S."/>
            <person name="Goker M."/>
            <person name="Woyke T."/>
            <person name="Bristow J."/>
            <person name="Eisen J.A."/>
            <person name="Markowitz V."/>
            <person name="Hugenholtz P."/>
            <person name="Kyrpides N.C."/>
            <person name="Klenk H.P."/>
            <person name="Mavromatis K."/>
        </authorList>
    </citation>
    <scope>NUCLEOTIDE SEQUENCE [LARGE SCALE GENOMIC DNA]</scope>
    <source>
        <strain evidence="3">ATCC 700847 / DSM 10411 / MH2</strain>
    </source>
</reference>
<evidence type="ECO:0000313" key="2">
    <source>
        <dbReference type="EMBL" id="AEA33816.1"/>
    </source>
</evidence>
<accession>F2LVN2</accession>
<feature type="transmembrane region" description="Helical" evidence="1">
    <location>
        <begin position="47"/>
        <end position="65"/>
    </location>
</feature>
<keyword evidence="3" id="KW-1185">Reference proteome</keyword>
<dbReference type="TCDB" id="1.A.77.2.10">
    <property type="family name" value="the mg(2+)/ca(2+) uniporter (mcu) family"/>
</dbReference>
<dbReference type="OrthoDB" id="15401at2"/>
<dbReference type="KEGG" id="hmr:Hipma_0846"/>
<organism evidence="2 3">
    <name type="scientific">Hippea maritima (strain ATCC 700847 / DSM 10411 / MH2)</name>
    <dbReference type="NCBI Taxonomy" id="760142"/>
    <lineage>
        <taxon>Bacteria</taxon>
        <taxon>Pseudomonadati</taxon>
        <taxon>Campylobacterota</taxon>
        <taxon>Desulfurellia</taxon>
        <taxon>Desulfurellales</taxon>
        <taxon>Hippeaceae</taxon>
        <taxon>Hippea</taxon>
    </lineage>
</organism>
<evidence type="ECO:0000256" key="1">
    <source>
        <dbReference type="SAM" id="Phobius"/>
    </source>
</evidence>
<keyword evidence="1" id="KW-1133">Transmembrane helix</keyword>
<dbReference type="HOGENOM" id="CLU_137927_6_0_7"/>
<dbReference type="RefSeq" id="WP_013681857.1">
    <property type="nucleotide sequence ID" value="NC_015318.1"/>
</dbReference>
<keyword evidence="1" id="KW-0472">Membrane</keyword>
<dbReference type="STRING" id="760142.Hipma_0846"/>
<dbReference type="AlphaFoldDB" id="F2LVN2"/>
<feature type="transmembrane region" description="Helical" evidence="1">
    <location>
        <begin position="20"/>
        <end position="41"/>
    </location>
</feature>
<evidence type="ECO:0000313" key="3">
    <source>
        <dbReference type="Proteomes" id="UP000008139"/>
    </source>
</evidence>
<dbReference type="InParanoid" id="F2LVN2"/>
<reference evidence="3" key="2">
    <citation type="submission" date="2011-03" db="EMBL/GenBank/DDBJ databases">
        <title>The complete genome of Hippea maritima DSM 10411.</title>
        <authorList>
            <consortium name="US DOE Joint Genome Institute (JGI-PGF)"/>
            <person name="Lucas S."/>
            <person name="Copeland A."/>
            <person name="Lapidus A."/>
            <person name="Bruce D."/>
            <person name="Goodwin L."/>
            <person name="Pitluck S."/>
            <person name="Peters L."/>
            <person name="Kyrpides N."/>
            <person name="Mavromatis K."/>
            <person name="Pagani I."/>
            <person name="Ivanova N."/>
            <person name="Mikhailova N."/>
            <person name="Lu M."/>
            <person name="Detter J.C."/>
            <person name="Tapia R."/>
            <person name="Han C."/>
            <person name="Land M."/>
            <person name="Hauser L."/>
            <person name="Markowitz V."/>
            <person name="Cheng J.-F."/>
            <person name="Hugenholtz P."/>
            <person name="Woyke T."/>
            <person name="Wu D."/>
            <person name="Spring S."/>
            <person name="Schroeder M."/>
            <person name="Brambilla E."/>
            <person name="Klenk H.-P."/>
            <person name="Eisen J.A."/>
        </authorList>
    </citation>
    <scope>NUCLEOTIDE SEQUENCE [LARGE SCALE GENOMIC DNA]</scope>
    <source>
        <strain evidence="3">ATCC 700847 / DSM 10411 / MH2</strain>
    </source>
</reference>
<proteinExistence type="predicted"/>
<dbReference type="Pfam" id="PF09527">
    <property type="entry name" value="ATPase_gene1"/>
    <property type="match status" value="1"/>
</dbReference>
<protein>
    <recommendedName>
        <fullName evidence="4">ATP synthase protein I</fullName>
    </recommendedName>
</protein>
<evidence type="ECO:0008006" key="4">
    <source>
        <dbReference type="Google" id="ProtNLM"/>
    </source>
</evidence>